<dbReference type="Gene3D" id="3.40.50.1820">
    <property type="entry name" value="alpha/beta hydrolase"/>
    <property type="match status" value="1"/>
</dbReference>
<accession>A0AAD7U3P7</accession>
<evidence type="ECO:0000313" key="3">
    <source>
        <dbReference type="Proteomes" id="UP001215151"/>
    </source>
</evidence>
<dbReference type="SUPFAM" id="SSF53474">
    <property type="entry name" value="alpha/beta-Hydrolases"/>
    <property type="match status" value="1"/>
</dbReference>
<name>A0AAD7U3P7_9APHY</name>
<feature type="domain" description="AB hydrolase-1" evidence="1">
    <location>
        <begin position="40"/>
        <end position="330"/>
    </location>
</feature>
<dbReference type="InterPro" id="IPR029058">
    <property type="entry name" value="AB_hydrolase_fold"/>
</dbReference>
<dbReference type="InterPro" id="IPR000073">
    <property type="entry name" value="AB_hydrolase_1"/>
</dbReference>
<evidence type="ECO:0000313" key="2">
    <source>
        <dbReference type="EMBL" id="KAJ8501970.1"/>
    </source>
</evidence>
<dbReference type="EMBL" id="JAPEVG010000003">
    <property type="protein sequence ID" value="KAJ8501970.1"/>
    <property type="molecule type" value="Genomic_DNA"/>
</dbReference>
<reference evidence="2" key="1">
    <citation type="submission" date="2022-11" db="EMBL/GenBank/DDBJ databases">
        <title>Genome Sequence of Cubamyces cubensis.</title>
        <authorList>
            <person name="Buettner E."/>
        </authorList>
    </citation>
    <scope>NUCLEOTIDE SEQUENCE</scope>
    <source>
        <strain evidence="2">MPL-01</strain>
    </source>
</reference>
<dbReference type="Proteomes" id="UP001215151">
    <property type="component" value="Unassembled WGS sequence"/>
</dbReference>
<proteinExistence type="predicted"/>
<sequence length="345" mass="39289">MRWDTTTVVRKYPSEYSPEGLYFVAKRYVPHDASNRGLTLLFFHCTGSHKEVWEPVIQSIFDRTAKTQNSAIVIREAWTFDWQSHGEAGRLNRDYLARLDAHVLATELVNGVKRFAATEQPFDNHTLIGIGHSSGMLTSFSRLLTTIDDSLPAVPYKALIVMEPSALTREVVRRTGMDMYDRMRALKVAIQKRCDNWATRKEAKAFFIKRMPWKAWDQRALELFLEHGLVELPVQNEDGTITTRVFLCCLPYQEGAAYYGHGDIHHVAAERLQTLDPSVPVHFMFSAREEVIPKYVRDSLLALRHVASLQFIPRSGHLVVQEKPDEVSAAIVRVLEGQAGIRANL</sequence>
<dbReference type="AlphaFoldDB" id="A0AAD7U3P7"/>
<keyword evidence="3" id="KW-1185">Reference proteome</keyword>
<protein>
    <recommendedName>
        <fullName evidence="1">AB hydrolase-1 domain-containing protein</fullName>
    </recommendedName>
</protein>
<evidence type="ECO:0000259" key="1">
    <source>
        <dbReference type="Pfam" id="PF12697"/>
    </source>
</evidence>
<gene>
    <name evidence="2" type="ORF">ONZ51_g339</name>
</gene>
<dbReference type="Pfam" id="PF12697">
    <property type="entry name" value="Abhydrolase_6"/>
    <property type="match status" value="1"/>
</dbReference>
<organism evidence="2 3">
    <name type="scientific">Trametes cubensis</name>
    <dbReference type="NCBI Taxonomy" id="1111947"/>
    <lineage>
        <taxon>Eukaryota</taxon>
        <taxon>Fungi</taxon>
        <taxon>Dikarya</taxon>
        <taxon>Basidiomycota</taxon>
        <taxon>Agaricomycotina</taxon>
        <taxon>Agaricomycetes</taxon>
        <taxon>Polyporales</taxon>
        <taxon>Polyporaceae</taxon>
        <taxon>Trametes</taxon>
    </lineage>
</organism>
<comment type="caution">
    <text evidence="2">The sequence shown here is derived from an EMBL/GenBank/DDBJ whole genome shotgun (WGS) entry which is preliminary data.</text>
</comment>